<accession>H1FY84</accession>
<comment type="caution">
    <text evidence="3">The sequence shown here is derived from an EMBL/GenBank/DDBJ whole genome shotgun (WGS) entry which is preliminary data.</text>
</comment>
<evidence type="ECO:0000259" key="2">
    <source>
        <dbReference type="Pfam" id="PF02911"/>
    </source>
</evidence>
<dbReference type="EMBL" id="AFRZ01000001">
    <property type="protein sequence ID" value="EHP30780.1"/>
    <property type="molecule type" value="Genomic_DNA"/>
</dbReference>
<dbReference type="Pfam" id="PF00378">
    <property type="entry name" value="ECH_1"/>
    <property type="match status" value="1"/>
</dbReference>
<dbReference type="GO" id="GO:0003677">
    <property type="term" value="F:DNA binding"/>
    <property type="evidence" value="ECO:0007669"/>
    <property type="project" value="UniProtKB-KW"/>
</dbReference>
<dbReference type="OrthoDB" id="580992at2"/>
<dbReference type="GO" id="GO:0003824">
    <property type="term" value="F:catalytic activity"/>
    <property type="evidence" value="ECO:0007669"/>
    <property type="project" value="InterPro"/>
</dbReference>
<dbReference type="SUPFAM" id="SSF50486">
    <property type="entry name" value="FMT C-terminal domain-like"/>
    <property type="match status" value="1"/>
</dbReference>
<dbReference type="Gene3D" id="3.90.226.10">
    <property type="entry name" value="2-enoyl-CoA Hydratase, Chain A, domain 1"/>
    <property type="match status" value="1"/>
</dbReference>
<dbReference type="InterPro" id="IPR047180">
    <property type="entry name" value="HoxX-like"/>
</dbReference>
<dbReference type="PATRIC" id="fig|929558.5.peg.2248"/>
<sequence length="548" mass="62867">MKILLIISSFNSLSQRVFCELQDMGHTVSVQFPISDKEMLDAVDSFKPDIIFSPFLKKFIPKEIFQNTPTFILHPGIRGDRGHNALDHAIRDKKEEWGVVILKANEEFDGGEIYSEVRFKMRDASKASIYRTEVADATLKAMKELFVNLEDKAFKPTPQLQAPMHKYLTQEDRAINWEKDTTKEIIRKVRFSDSYPGVKDEFFGAECYLFGVWEEDKLKGKPKEVLAKRDGAICVGTIDGAVWISHLIEDGKFKLQSTYVLKEKIKGVKELRLPLIFDMTYKTFYEIGSHRDGDVAYLCFNFHNGAMTSEQCIRLKYAFDYIKESAKVVVLIGAEEFFSNGIHLNILEDSKKQGEDGWSNINAMNDVVKSIIFSDEIITVSSLHKNAGAGGVFLALACDYVVASESTVLNPHYKTLGLSGSEYHTYSLPKRVGEEKANELLEKCLPISANKAKDIKMIDEVFAKENYFDDLRKFAASLLENEDSYDDFIYEKQDYLEDNKEYINKCKEQELKVMHPEFWDEASEFHALRHEFVYKVCPIKTPERLRDA</sequence>
<dbReference type="InterPro" id="IPR001753">
    <property type="entry name" value="Enoyl-CoA_hydra/iso"/>
</dbReference>
<dbReference type="CDD" id="cd06558">
    <property type="entry name" value="crotonase-like"/>
    <property type="match status" value="1"/>
</dbReference>
<gene>
    <name evidence="3" type="primary">hoxX</name>
    <name evidence="3" type="ORF">SMGD1_2257</name>
</gene>
<dbReference type="InterPro" id="IPR002376">
    <property type="entry name" value="Formyl_transf_N"/>
</dbReference>
<keyword evidence="4" id="KW-1185">Reference proteome</keyword>
<dbReference type="Gene3D" id="3.40.50.12230">
    <property type="match status" value="1"/>
</dbReference>
<dbReference type="SUPFAM" id="SSF52096">
    <property type="entry name" value="ClpP/crotonase"/>
    <property type="match status" value="1"/>
</dbReference>
<dbReference type="Proteomes" id="UP000006431">
    <property type="component" value="Unassembled WGS sequence"/>
</dbReference>
<dbReference type="CDD" id="cd08650">
    <property type="entry name" value="FMT_core_HypX_N"/>
    <property type="match status" value="1"/>
</dbReference>
<organism evidence="3 4">
    <name type="scientific">Sulfurimonas gotlandica (strain DSM 19862 / JCM 16533 / GD1)</name>
    <dbReference type="NCBI Taxonomy" id="929558"/>
    <lineage>
        <taxon>Bacteria</taxon>
        <taxon>Pseudomonadati</taxon>
        <taxon>Campylobacterota</taxon>
        <taxon>Epsilonproteobacteria</taxon>
        <taxon>Campylobacterales</taxon>
        <taxon>Sulfurimonadaceae</taxon>
        <taxon>Sulfurimonas</taxon>
    </lineage>
</organism>
<dbReference type="AlphaFoldDB" id="B6BMU8"/>
<protein>
    <submittedName>
        <fullName evidence="3">Hydrogenase maturation factor HoxX</fullName>
    </submittedName>
</protein>
<dbReference type="InterPro" id="IPR011034">
    <property type="entry name" value="Formyl_transferase-like_C_sf"/>
</dbReference>
<evidence type="ECO:0000259" key="1">
    <source>
        <dbReference type="Pfam" id="PF00551"/>
    </source>
</evidence>
<dbReference type="PIRSF" id="PIRSF006787">
    <property type="entry name" value="Hydrgn_mat_HoxX"/>
    <property type="match status" value="1"/>
</dbReference>
<dbReference type="eggNOG" id="COG0223">
    <property type="taxonomic scope" value="Bacteria"/>
</dbReference>
<evidence type="ECO:0000313" key="3">
    <source>
        <dbReference type="EMBL" id="EHP30780.1"/>
    </source>
</evidence>
<dbReference type="CDD" id="cd08701">
    <property type="entry name" value="FMT_C_HypX"/>
    <property type="match status" value="1"/>
</dbReference>
<accession>B6BMU8</accession>
<dbReference type="STRING" id="929558.SMGD1_2257"/>
<dbReference type="Pfam" id="PF02911">
    <property type="entry name" value="Formyl_trans_C"/>
    <property type="match status" value="1"/>
</dbReference>
<dbReference type="PANTHER" id="PTHR43388:SF1">
    <property type="entry name" value="HYDROGENASE MATURATION FACTOR HOXX"/>
    <property type="match status" value="1"/>
</dbReference>
<dbReference type="RefSeq" id="WP_008339234.1">
    <property type="nucleotide sequence ID" value="NZ_AFRZ01000001.1"/>
</dbReference>
<dbReference type="InterPro" id="IPR005793">
    <property type="entry name" value="Formyl_trans_C"/>
</dbReference>
<dbReference type="PANTHER" id="PTHR43388">
    <property type="entry name" value="HYDROGENASE MATURATION FACTOR HOXX"/>
    <property type="match status" value="1"/>
</dbReference>
<feature type="domain" description="Formyl transferase C-terminal" evidence="2">
    <location>
        <begin position="168"/>
        <end position="257"/>
    </location>
</feature>
<feature type="domain" description="Formyl transferase N-terminal" evidence="1">
    <location>
        <begin position="35"/>
        <end position="140"/>
    </location>
</feature>
<name>B6BMU8_SULGG</name>
<dbReference type="HOGENOM" id="CLU_008537_1_0_7"/>
<dbReference type="InterPro" id="IPR036477">
    <property type="entry name" value="Formyl_transf_N_sf"/>
</dbReference>
<proteinExistence type="predicted"/>
<dbReference type="eggNOG" id="COG1024">
    <property type="taxonomic scope" value="Bacteria"/>
</dbReference>
<dbReference type="Pfam" id="PF00551">
    <property type="entry name" value="Formyl_trans_N"/>
    <property type="match status" value="1"/>
</dbReference>
<reference evidence="3 4" key="1">
    <citation type="journal article" date="2012" name="Proc. Natl. Acad. Sci. U.S.A.">
        <title>Genome and physiology of a model Epsilonproteobacterium responsible for sulfide detoxification in marine oxygen depletion zones.</title>
        <authorList>
            <person name="Grote J."/>
            <person name="Schott T."/>
            <person name="Bruckner C.G."/>
            <person name="Glockner F.O."/>
            <person name="Jost G."/>
            <person name="Teeling H."/>
            <person name="Labrenz M."/>
            <person name="Jurgens K."/>
        </authorList>
    </citation>
    <scope>NUCLEOTIDE SEQUENCE [LARGE SCALE GENOMIC DNA]</scope>
    <source>
        <strain evidence="3 4">GD1</strain>
    </source>
</reference>
<evidence type="ECO:0000313" key="4">
    <source>
        <dbReference type="Proteomes" id="UP000006431"/>
    </source>
</evidence>
<keyword evidence="3" id="KW-0371">Homeobox</keyword>
<dbReference type="InterPro" id="IPR029045">
    <property type="entry name" value="ClpP/crotonase-like_dom_sf"/>
</dbReference>
<dbReference type="SUPFAM" id="SSF53328">
    <property type="entry name" value="Formyltransferase"/>
    <property type="match status" value="1"/>
</dbReference>
<dbReference type="InterPro" id="IPR009188">
    <property type="entry name" value="NiFe-hyd_mat_HypX/HoxX"/>
</dbReference>